<feature type="chain" id="PRO_5043564857" evidence="1">
    <location>
        <begin position="20"/>
        <end position="180"/>
    </location>
</feature>
<accession>A0AAW1K021</accession>
<gene>
    <name evidence="3" type="ORF">QE152_g25921</name>
</gene>
<organism evidence="3 4">
    <name type="scientific">Popillia japonica</name>
    <name type="common">Japanese beetle</name>
    <dbReference type="NCBI Taxonomy" id="7064"/>
    <lineage>
        <taxon>Eukaryota</taxon>
        <taxon>Metazoa</taxon>
        <taxon>Ecdysozoa</taxon>
        <taxon>Arthropoda</taxon>
        <taxon>Hexapoda</taxon>
        <taxon>Insecta</taxon>
        <taxon>Pterygota</taxon>
        <taxon>Neoptera</taxon>
        <taxon>Endopterygota</taxon>
        <taxon>Coleoptera</taxon>
        <taxon>Polyphaga</taxon>
        <taxon>Scarabaeiformia</taxon>
        <taxon>Scarabaeidae</taxon>
        <taxon>Rutelinae</taxon>
        <taxon>Popillia</taxon>
    </lineage>
</organism>
<comment type="caution">
    <text evidence="3">The sequence shown here is derived from an EMBL/GenBank/DDBJ whole genome shotgun (WGS) entry which is preliminary data.</text>
</comment>
<protein>
    <submittedName>
        <fullName evidence="3">Trypsin</fullName>
    </submittedName>
</protein>
<dbReference type="GO" id="GO:0004252">
    <property type="term" value="F:serine-type endopeptidase activity"/>
    <property type="evidence" value="ECO:0007669"/>
    <property type="project" value="InterPro"/>
</dbReference>
<reference evidence="3 4" key="1">
    <citation type="journal article" date="2024" name="BMC Genomics">
        <title>De novo assembly and annotation of Popillia japonica's genome with initial clues to its potential as an invasive pest.</title>
        <authorList>
            <person name="Cucini C."/>
            <person name="Boschi S."/>
            <person name="Funari R."/>
            <person name="Cardaioli E."/>
            <person name="Iannotti N."/>
            <person name="Marturano G."/>
            <person name="Paoli F."/>
            <person name="Bruttini M."/>
            <person name="Carapelli A."/>
            <person name="Frati F."/>
            <person name="Nardi F."/>
        </authorList>
    </citation>
    <scope>NUCLEOTIDE SEQUENCE [LARGE SCALE GENOMIC DNA]</scope>
    <source>
        <strain evidence="3">DMR45628</strain>
    </source>
</reference>
<dbReference type="SUPFAM" id="SSF50494">
    <property type="entry name" value="Trypsin-like serine proteases"/>
    <property type="match status" value="1"/>
</dbReference>
<dbReference type="InterPro" id="IPR001254">
    <property type="entry name" value="Trypsin_dom"/>
</dbReference>
<evidence type="ECO:0000313" key="3">
    <source>
        <dbReference type="EMBL" id="KAK9710639.1"/>
    </source>
</evidence>
<dbReference type="Pfam" id="PF00089">
    <property type="entry name" value="Trypsin"/>
    <property type="match status" value="1"/>
</dbReference>
<dbReference type="AlphaFoldDB" id="A0AAW1K021"/>
<dbReference type="Gene3D" id="2.40.10.10">
    <property type="entry name" value="Trypsin-like serine proteases"/>
    <property type="match status" value="1"/>
</dbReference>
<dbReference type="InterPro" id="IPR009003">
    <property type="entry name" value="Peptidase_S1_PA"/>
</dbReference>
<dbReference type="GO" id="GO:0006508">
    <property type="term" value="P:proteolysis"/>
    <property type="evidence" value="ECO:0007669"/>
    <property type="project" value="InterPro"/>
</dbReference>
<feature type="domain" description="Peptidase S1" evidence="2">
    <location>
        <begin position="88"/>
        <end position="152"/>
    </location>
</feature>
<keyword evidence="1" id="KW-0732">Signal</keyword>
<dbReference type="Proteomes" id="UP001458880">
    <property type="component" value="Unassembled WGS sequence"/>
</dbReference>
<proteinExistence type="predicted"/>
<dbReference type="InterPro" id="IPR043504">
    <property type="entry name" value="Peptidase_S1_PA_chymotrypsin"/>
</dbReference>
<dbReference type="EMBL" id="JASPKY010000290">
    <property type="protein sequence ID" value="KAK9710639.1"/>
    <property type="molecule type" value="Genomic_DNA"/>
</dbReference>
<evidence type="ECO:0000259" key="2">
    <source>
        <dbReference type="Pfam" id="PF00089"/>
    </source>
</evidence>
<feature type="signal peptide" evidence="1">
    <location>
        <begin position="1"/>
        <end position="19"/>
    </location>
</feature>
<evidence type="ECO:0000256" key="1">
    <source>
        <dbReference type="SAM" id="SignalP"/>
    </source>
</evidence>
<evidence type="ECO:0000313" key="4">
    <source>
        <dbReference type="Proteomes" id="UP001458880"/>
    </source>
</evidence>
<keyword evidence="4" id="KW-1185">Reference proteome</keyword>
<sequence length="180" mass="20070">MYGWGLVVILSHVLFYCGCSEINGTTGHNLEHSTKIPKSTEHTTSAPVVADQENFKFFAGIFFRDDHVCCELTAAMSSLQFGGKGGAFVQVVLTVNHEKYGDDGGLYDISMLQLKQPFTLSSTIGIITLATKVDYTIKTCHLYGWNLTEKPKHVTINYSSPLEFVHTHHFVPVWPILVHH</sequence>
<name>A0AAW1K021_POPJA</name>